<evidence type="ECO:0000313" key="3">
    <source>
        <dbReference type="Proteomes" id="UP001303587"/>
    </source>
</evidence>
<evidence type="ECO:0000256" key="1">
    <source>
        <dbReference type="SAM" id="Phobius"/>
    </source>
</evidence>
<name>A0AA96V267_9EURY</name>
<reference evidence="2 3" key="1">
    <citation type="submission" date="2023-07" db="EMBL/GenBank/DDBJ databases">
        <title>Closed genoem sequence of Methanosarcinaceae archaeon Ac7.</title>
        <authorList>
            <person name="Poehlein A."/>
            <person name="Protasov E."/>
            <person name="Platt K."/>
            <person name="Reeh H."/>
            <person name="Daniel R."/>
            <person name="Brune A."/>
        </authorList>
    </citation>
    <scope>NUCLEOTIDE SEQUENCE [LARGE SCALE GENOMIC DNA]</scope>
    <source>
        <strain evidence="2 3">Ac7</strain>
    </source>
</reference>
<gene>
    <name evidence="2" type="ORF">MsAc7_00270</name>
</gene>
<keyword evidence="3" id="KW-1185">Reference proteome</keyword>
<dbReference type="EMBL" id="CP131060">
    <property type="protein sequence ID" value="WNY24505.1"/>
    <property type="molecule type" value="Genomic_DNA"/>
</dbReference>
<dbReference type="AlphaFoldDB" id="A0AA96V267"/>
<sequence length="546" mass="63624">MIGILIVLILVYAFLSGNLQLSLSFGTGTGSEVISMLILILTLAVLLAVGYSFFEDSKKRNYIYQIWLFDYVFCLFFVALVFISFLLSSIVIHVTLFTFSFDIANGYFVLLVALFLGVFYLIYSFTRLNSTRIRRTNKFVQNLLRQLSRNDFETFVMDLDVYFDSISGAYDKLELRESILSKRNIPLWKADRDLMSQIAILFNDIFENRDLLTYIVQKNRLLTMKLLRVRLPRDYPKKQLFKNIAEISLENNGRLFALPPKSAHIQSNMQNFIFEDQQEFSEIVQQFREQNPKDDFTAAMAAQKRNGVPKDVFVAYTAGVLAQSVEEMSPSNQKNECQILCGQILCDYHVMLTTKFIHEKKDLDLSDDYFNADNDFSKSYRDIWMSWPDRLLNDLISEQESKNAYGLLDKFVETHLTILSVYVRAGDFSRKSFPRNILEYSMIQMNRMMKMIMSAEPKPIENNNATGTEFEKWVISTLENYFRFYFELLSILQNGELKDEFANRNFETLKKAMNFSKKYDRNNTAKEMVSLRNIADGYLKKKGKTA</sequence>
<dbReference type="RefSeq" id="WP_338102594.1">
    <property type="nucleotide sequence ID" value="NZ_CP131060.1"/>
</dbReference>
<feature type="transmembrane region" description="Helical" evidence="1">
    <location>
        <begin position="104"/>
        <end position="125"/>
    </location>
</feature>
<protein>
    <submittedName>
        <fullName evidence="2">Uncharacterized protein</fullName>
    </submittedName>
</protein>
<keyword evidence="1" id="KW-1133">Transmembrane helix</keyword>
<dbReference type="Proteomes" id="UP001303587">
    <property type="component" value="Chromosome"/>
</dbReference>
<dbReference type="GeneID" id="89229151"/>
<organism evidence="2 3">
    <name type="scientific">Methanolapillus millepedarum</name>
    <dbReference type="NCBI Taxonomy" id="3028296"/>
    <lineage>
        <taxon>Archaea</taxon>
        <taxon>Methanobacteriati</taxon>
        <taxon>Methanobacteriota</taxon>
        <taxon>Stenosarchaea group</taxon>
        <taxon>Methanomicrobia</taxon>
        <taxon>Methanosarcinales</taxon>
        <taxon>Methanosarcinaceae</taxon>
        <taxon>Methanolapillus</taxon>
    </lineage>
</organism>
<feature type="transmembrane region" description="Helical" evidence="1">
    <location>
        <begin position="66"/>
        <end position="92"/>
    </location>
</feature>
<accession>A0AA96V267</accession>
<proteinExistence type="predicted"/>
<feature type="transmembrane region" description="Helical" evidence="1">
    <location>
        <begin position="34"/>
        <end position="54"/>
    </location>
</feature>
<keyword evidence="1" id="KW-0472">Membrane</keyword>
<keyword evidence="1" id="KW-0812">Transmembrane</keyword>
<evidence type="ECO:0000313" key="2">
    <source>
        <dbReference type="EMBL" id="WNY24505.1"/>
    </source>
</evidence>